<comment type="cofactor">
    <cofactor evidence="1">
        <name>Mg(2+)</name>
        <dbReference type="ChEBI" id="CHEBI:18420"/>
    </cofactor>
</comment>
<feature type="domain" description="Nudix hydrolase" evidence="3">
    <location>
        <begin position="1"/>
        <end position="133"/>
    </location>
</feature>
<dbReference type="InterPro" id="IPR015797">
    <property type="entry name" value="NUDIX_hydrolase-like_dom_sf"/>
</dbReference>
<dbReference type="InterPro" id="IPR020084">
    <property type="entry name" value="NUDIX_hydrolase_CS"/>
</dbReference>
<dbReference type="Pfam" id="PF00293">
    <property type="entry name" value="NUDIX"/>
    <property type="match status" value="1"/>
</dbReference>
<evidence type="ECO:0000313" key="4">
    <source>
        <dbReference type="EMBL" id="QLB51881.1"/>
    </source>
</evidence>
<dbReference type="Proteomes" id="UP000509410">
    <property type="component" value="Chromosome"/>
</dbReference>
<dbReference type="PANTHER" id="PTHR43046">
    <property type="entry name" value="GDP-MANNOSE MANNOSYL HYDROLASE"/>
    <property type="match status" value="1"/>
</dbReference>
<reference evidence="4 5" key="1">
    <citation type="submission" date="2019-05" db="EMBL/GenBank/DDBJ databases">
        <title>The organization of the Streptococcus sanguinis genomes.</title>
        <authorList>
            <person name="Wu C.H."/>
            <person name="Chen Y.Y.M."/>
            <person name="Wang H.Y."/>
        </authorList>
    </citation>
    <scope>NUCLEOTIDE SEQUENCE [LARGE SCALE GENOMIC DNA]</scope>
    <source>
        <strain evidence="4 5">CGMH010</strain>
    </source>
</reference>
<name>A0A7H8V695_STRSA</name>
<dbReference type="InterPro" id="IPR000086">
    <property type="entry name" value="NUDIX_hydrolase_dom"/>
</dbReference>
<dbReference type="SUPFAM" id="SSF55811">
    <property type="entry name" value="Nudix"/>
    <property type="match status" value="1"/>
</dbReference>
<dbReference type="GO" id="GO:0016787">
    <property type="term" value="F:hydrolase activity"/>
    <property type="evidence" value="ECO:0007669"/>
    <property type="project" value="UniProtKB-KW"/>
</dbReference>
<dbReference type="PROSITE" id="PS00893">
    <property type="entry name" value="NUDIX_BOX"/>
    <property type="match status" value="1"/>
</dbReference>
<sequence length="147" mass="16672">MRAGVILFNPQSKQTLLIHRWKNGEEYFVIPGGGAESGETAVQAAQREIQEELGWILSEEQLQPAFTFRNGHRLEIYFRATISHTSTPMIQGEEALRSHAKNIYQPEWLDIEAIPDLNLRPAGLKNLLLDCLTQEGLKTSLIVVKYQ</sequence>
<gene>
    <name evidence="4" type="ORF">FFV08_03950</name>
</gene>
<protein>
    <submittedName>
        <fullName evidence="4">NUDIX domain-containing protein</fullName>
    </submittedName>
</protein>
<dbReference type="AlphaFoldDB" id="A0A7H8V695"/>
<evidence type="ECO:0000256" key="1">
    <source>
        <dbReference type="ARBA" id="ARBA00001946"/>
    </source>
</evidence>
<evidence type="ECO:0000313" key="5">
    <source>
        <dbReference type="Proteomes" id="UP000509410"/>
    </source>
</evidence>
<evidence type="ECO:0000256" key="2">
    <source>
        <dbReference type="ARBA" id="ARBA00022801"/>
    </source>
</evidence>
<organism evidence="4 5">
    <name type="scientific">Streptococcus sanguinis</name>
    <dbReference type="NCBI Taxonomy" id="1305"/>
    <lineage>
        <taxon>Bacteria</taxon>
        <taxon>Bacillati</taxon>
        <taxon>Bacillota</taxon>
        <taxon>Bacilli</taxon>
        <taxon>Lactobacillales</taxon>
        <taxon>Streptococcaceae</taxon>
        <taxon>Streptococcus</taxon>
    </lineage>
</organism>
<proteinExistence type="predicted"/>
<keyword evidence="2" id="KW-0378">Hydrolase</keyword>
<accession>A0A7H8V695</accession>
<dbReference type="Gene3D" id="3.90.79.10">
    <property type="entry name" value="Nucleoside Triphosphate Pyrophosphohydrolase"/>
    <property type="match status" value="1"/>
</dbReference>
<dbReference type="CDD" id="cd04669">
    <property type="entry name" value="NUDIX_Hydrolase"/>
    <property type="match status" value="1"/>
</dbReference>
<dbReference type="PROSITE" id="PS51462">
    <property type="entry name" value="NUDIX"/>
    <property type="match status" value="1"/>
</dbReference>
<dbReference type="EMBL" id="CP040556">
    <property type="protein sequence ID" value="QLB51881.1"/>
    <property type="molecule type" value="Genomic_DNA"/>
</dbReference>
<dbReference type="PANTHER" id="PTHR43046:SF14">
    <property type="entry name" value="MUTT_NUDIX FAMILY PROTEIN"/>
    <property type="match status" value="1"/>
</dbReference>
<evidence type="ECO:0000259" key="3">
    <source>
        <dbReference type="PROSITE" id="PS51462"/>
    </source>
</evidence>